<dbReference type="EMBL" id="JAMLDY010000003">
    <property type="protein sequence ID" value="MCP3733781.1"/>
    <property type="molecule type" value="Genomic_DNA"/>
</dbReference>
<comment type="caution">
    <text evidence="1">The sequence shown here is derived from an EMBL/GenBank/DDBJ whole genome shotgun (WGS) entry which is preliminary data.</text>
</comment>
<dbReference type="RefSeq" id="WP_254287794.1">
    <property type="nucleotide sequence ID" value="NZ_JAMLDY010000003.1"/>
</dbReference>
<proteinExistence type="predicted"/>
<dbReference type="AlphaFoldDB" id="A0A9X2KPQ4"/>
<dbReference type="InterPro" id="IPR016084">
    <property type="entry name" value="Haem_Oase-like_multi-hlx"/>
</dbReference>
<organism evidence="1 2">
    <name type="scientific">Sphingomonas liriopis</name>
    <dbReference type="NCBI Taxonomy" id="2949094"/>
    <lineage>
        <taxon>Bacteria</taxon>
        <taxon>Pseudomonadati</taxon>
        <taxon>Pseudomonadota</taxon>
        <taxon>Alphaproteobacteria</taxon>
        <taxon>Sphingomonadales</taxon>
        <taxon>Sphingomonadaceae</taxon>
        <taxon>Sphingomonas</taxon>
    </lineage>
</organism>
<keyword evidence="2" id="KW-1185">Reference proteome</keyword>
<sequence length="194" mass="19959">MATHGLDIRRPPRHGSAMSFVATLRAATAADHEMVDARFGRVALDDPAGYRRVLLAHGRALPAVEAALAGAGTGELPGWRPRSPALAEDLAALGLALPDALPFAADGDAERWGALYVGEGSRLGGQLLARSVAAGFPVAYLSSRHEPGEWRALLGAIEARAGTAGAGWCEAAIAGARATFALYARAAEIELGGD</sequence>
<evidence type="ECO:0000313" key="2">
    <source>
        <dbReference type="Proteomes" id="UP001139486"/>
    </source>
</evidence>
<reference evidence="1" key="1">
    <citation type="submission" date="2022-05" db="EMBL/GenBank/DDBJ databases">
        <title>Sphingomonas sp. strain RP10 Genome sequencing and assembly.</title>
        <authorList>
            <person name="Kim I."/>
        </authorList>
    </citation>
    <scope>NUCLEOTIDE SEQUENCE</scope>
    <source>
        <strain evidence="1">RP10</strain>
    </source>
</reference>
<gene>
    <name evidence="1" type="ORF">M9979_02650</name>
</gene>
<evidence type="ECO:0000313" key="1">
    <source>
        <dbReference type="EMBL" id="MCP3733781.1"/>
    </source>
</evidence>
<protein>
    <submittedName>
        <fullName evidence="1">Biliverdin-producing heme oxygenase</fullName>
    </submittedName>
</protein>
<accession>A0A9X2KPQ4</accession>
<dbReference type="Gene3D" id="1.20.910.10">
    <property type="entry name" value="Heme oxygenase-like"/>
    <property type="match status" value="1"/>
</dbReference>
<dbReference type="SUPFAM" id="SSF48613">
    <property type="entry name" value="Heme oxygenase-like"/>
    <property type="match status" value="1"/>
</dbReference>
<name>A0A9X2KPQ4_9SPHN</name>
<dbReference type="CDD" id="cd19166">
    <property type="entry name" value="HemeO-bac"/>
    <property type="match status" value="1"/>
</dbReference>
<dbReference type="Proteomes" id="UP001139486">
    <property type="component" value="Unassembled WGS sequence"/>
</dbReference>